<name>A0A318J0X0_BURPY</name>
<protein>
    <submittedName>
        <fullName evidence="1">Uncharacterized protein</fullName>
    </submittedName>
</protein>
<reference evidence="1 2" key="1">
    <citation type="submission" date="2018-05" db="EMBL/GenBank/DDBJ databases">
        <title>Comparative genomics of bacterial root endophytes of switchgrass collected from native prairies over two seasons.</title>
        <authorList>
            <person name="Tang Y."/>
        </authorList>
    </citation>
    <scope>NUCLEOTIDE SEQUENCE [LARGE SCALE GENOMIC DNA]</scope>
    <source>
        <strain evidence="1 2">NFIX32</strain>
    </source>
</reference>
<evidence type="ECO:0000313" key="2">
    <source>
        <dbReference type="Proteomes" id="UP000247755"/>
    </source>
</evidence>
<sequence>MRWSWEAAHKRCKCNRVLRRAVFAALRVRFWGGEVGGRCDASVAIDAIPIARPEFAWLAAALAYVLGAGYSDLHLRSNTRLHIWGAQLSIEENNLEFATDLCDVGAQGKRGVGGAAVQESSIHLGDLLRKLELLSPQSAKLDFNVARQRFNDWVPANAALNTKMRDVRKVRLRMVHRAEKKREARKQFTLATVRHPQAGLRVQFGVHGFNRLHQPTYRRRVFDWSCATQCSRSSHQEFSGIIALPEDEHILRVSDCENEVCGRRVRRVTLTINGTAAYERTAGSIASAV</sequence>
<accession>A0A318J0X0</accession>
<dbReference type="AlphaFoldDB" id="A0A318J0X0"/>
<proteinExistence type="predicted"/>
<comment type="caution">
    <text evidence="1">The sequence shown here is derived from an EMBL/GenBank/DDBJ whole genome shotgun (WGS) entry which is preliminary data.</text>
</comment>
<dbReference type="Proteomes" id="UP000247755">
    <property type="component" value="Unassembled WGS sequence"/>
</dbReference>
<organism evidence="1 2">
    <name type="scientific">Burkholderia pyrrocinia</name>
    <name type="common">Pseudomonas pyrrocinia</name>
    <dbReference type="NCBI Taxonomy" id="60550"/>
    <lineage>
        <taxon>Bacteria</taxon>
        <taxon>Pseudomonadati</taxon>
        <taxon>Pseudomonadota</taxon>
        <taxon>Betaproteobacteria</taxon>
        <taxon>Burkholderiales</taxon>
        <taxon>Burkholderiaceae</taxon>
        <taxon>Burkholderia</taxon>
        <taxon>Burkholderia cepacia complex</taxon>
    </lineage>
</organism>
<dbReference type="EMBL" id="QJJY01000001">
    <property type="protein sequence ID" value="PXX41245.1"/>
    <property type="molecule type" value="Genomic_DNA"/>
</dbReference>
<gene>
    <name evidence="1" type="ORF">NA66_1001855</name>
</gene>
<evidence type="ECO:0000313" key="1">
    <source>
        <dbReference type="EMBL" id="PXX41245.1"/>
    </source>
</evidence>